<gene>
    <name evidence="6" type="ORF">GCM10023213_02490</name>
</gene>
<evidence type="ECO:0000313" key="6">
    <source>
        <dbReference type="EMBL" id="GAA5133170.1"/>
    </source>
</evidence>
<evidence type="ECO:0000256" key="1">
    <source>
        <dbReference type="ARBA" id="ARBA00022617"/>
    </source>
</evidence>
<feature type="domain" description="Cytochrome c" evidence="5">
    <location>
        <begin position="42"/>
        <end position="141"/>
    </location>
</feature>
<proteinExistence type="predicted"/>
<dbReference type="PROSITE" id="PS51007">
    <property type="entry name" value="CYTC"/>
    <property type="match status" value="1"/>
</dbReference>
<evidence type="ECO:0000256" key="2">
    <source>
        <dbReference type="ARBA" id="ARBA00022723"/>
    </source>
</evidence>
<protein>
    <recommendedName>
        <fullName evidence="5">Cytochrome c domain-containing protein</fullName>
    </recommendedName>
</protein>
<reference evidence="7" key="1">
    <citation type="journal article" date="2019" name="Int. J. Syst. Evol. Microbiol.">
        <title>The Global Catalogue of Microorganisms (GCM) 10K type strain sequencing project: providing services to taxonomists for standard genome sequencing and annotation.</title>
        <authorList>
            <consortium name="The Broad Institute Genomics Platform"/>
            <consortium name="The Broad Institute Genome Sequencing Center for Infectious Disease"/>
            <person name="Wu L."/>
            <person name="Ma J."/>
        </authorList>
    </citation>
    <scope>NUCLEOTIDE SEQUENCE [LARGE SCALE GENOMIC DNA]</scope>
    <source>
        <strain evidence="7">JCM 18053</strain>
    </source>
</reference>
<keyword evidence="2 4" id="KW-0479">Metal-binding</keyword>
<keyword evidence="7" id="KW-1185">Reference proteome</keyword>
<evidence type="ECO:0000256" key="3">
    <source>
        <dbReference type="ARBA" id="ARBA00023004"/>
    </source>
</evidence>
<keyword evidence="3 4" id="KW-0408">Iron</keyword>
<dbReference type="InterPro" id="IPR009056">
    <property type="entry name" value="Cyt_c-like_dom"/>
</dbReference>
<dbReference type="Pfam" id="PF07635">
    <property type="entry name" value="PSCyt1"/>
    <property type="match status" value="1"/>
</dbReference>
<dbReference type="PANTHER" id="PTHR35889:SF3">
    <property type="entry name" value="F-BOX DOMAIN-CONTAINING PROTEIN"/>
    <property type="match status" value="1"/>
</dbReference>
<sequence>MHSRFISSLVGLALLALTSCGTPEESETRPQGTNVLSEPTLRQALAGQVNFVAHIKPILEAKCAACHNRQALPGKISLASREEALRTGTLRGFIVPGQPEASPFITRIGTAHAAVQAMPPVGESLTQEETRVIKRWIAQGAAWPAGETGSLRTSPH</sequence>
<dbReference type="PANTHER" id="PTHR35889">
    <property type="entry name" value="CYCLOINULO-OLIGOSACCHARIDE FRUCTANOTRANSFERASE-RELATED"/>
    <property type="match status" value="1"/>
</dbReference>
<dbReference type="RefSeq" id="WP_345734550.1">
    <property type="nucleotide sequence ID" value="NZ_BAABIA010000001.1"/>
</dbReference>
<dbReference type="InterPro" id="IPR011429">
    <property type="entry name" value="Cyt_c_Planctomycete-type"/>
</dbReference>
<dbReference type="PROSITE" id="PS51257">
    <property type="entry name" value="PROKAR_LIPOPROTEIN"/>
    <property type="match status" value="1"/>
</dbReference>
<comment type="caution">
    <text evidence="6">The sequence shown here is derived from an EMBL/GenBank/DDBJ whole genome shotgun (WGS) entry which is preliminary data.</text>
</comment>
<evidence type="ECO:0000259" key="5">
    <source>
        <dbReference type="PROSITE" id="PS51007"/>
    </source>
</evidence>
<dbReference type="SUPFAM" id="SSF46626">
    <property type="entry name" value="Cytochrome c"/>
    <property type="match status" value="1"/>
</dbReference>
<dbReference type="Proteomes" id="UP001499852">
    <property type="component" value="Unassembled WGS sequence"/>
</dbReference>
<dbReference type="EMBL" id="BAABIA010000001">
    <property type="protein sequence ID" value="GAA5133170.1"/>
    <property type="molecule type" value="Genomic_DNA"/>
</dbReference>
<evidence type="ECO:0000256" key="4">
    <source>
        <dbReference type="PROSITE-ProRule" id="PRU00433"/>
    </source>
</evidence>
<organism evidence="6 7">
    <name type="scientific">Prosthecobacter algae</name>
    <dbReference type="NCBI Taxonomy" id="1144682"/>
    <lineage>
        <taxon>Bacteria</taxon>
        <taxon>Pseudomonadati</taxon>
        <taxon>Verrucomicrobiota</taxon>
        <taxon>Verrucomicrobiia</taxon>
        <taxon>Verrucomicrobiales</taxon>
        <taxon>Verrucomicrobiaceae</taxon>
        <taxon>Prosthecobacter</taxon>
    </lineage>
</organism>
<accession>A0ABP9NSH0</accession>
<name>A0ABP9NSH0_9BACT</name>
<evidence type="ECO:0000313" key="7">
    <source>
        <dbReference type="Proteomes" id="UP001499852"/>
    </source>
</evidence>
<keyword evidence="1 4" id="KW-0349">Heme</keyword>
<dbReference type="InterPro" id="IPR036909">
    <property type="entry name" value="Cyt_c-like_dom_sf"/>
</dbReference>